<dbReference type="STRING" id="292459.STH3312"/>
<keyword evidence="3" id="KW-1185">Reference proteome</keyword>
<dbReference type="CDD" id="cd16896">
    <property type="entry name" value="LT_Slt70-like"/>
    <property type="match status" value="1"/>
</dbReference>
<organism evidence="2 3">
    <name type="scientific">Symbiobacterium thermophilum (strain DSM 24528 / JCM 14929 / IAM 14863 / T)</name>
    <dbReference type="NCBI Taxonomy" id="292459"/>
    <lineage>
        <taxon>Bacteria</taxon>
        <taxon>Bacillati</taxon>
        <taxon>Bacillota</taxon>
        <taxon>Clostridia</taxon>
        <taxon>Eubacteriales</taxon>
        <taxon>Symbiobacteriaceae</taxon>
        <taxon>Symbiobacterium</taxon>
    </lineage>
</organism>
<gene>
    <name evidence="2" type="ordered locus">STH3312</name>
</gene>
<dbReference type="Pfam" id="PF01464">
    <property type="entry name" value="SLT"/>
    <property type="match status" value="1"/>
</dbReference>
<dbReference type="PANTHER" id="PTHR37423:SF2">
    <property type="entry name" value="MEMBRANE-BOUND LYTIC MUREIN TRANSGLYCOSYLASE C"/>
    <property type="match status" value="1"/>
</dbReference>
<sequence length="260" mass="29759">MLRDRLRQISRPAHGKVFLRWEFMRSDRARRRFRARRLRRDLMALVVFLFIFALNGMQGRLEAAGVPQALGPVEPTIPEHDLMLAQRRAEAARRSASLVAREAEEAAADLTAAQRQLARQADAERRRDLERIADLVPPEFRQMVLDLSAQYGVDPRLVAAVGHVESRWNPRTVGTHNDTGLMQILPGTAQWIASRLGWTEYDLFDPWTNLHMGIWYLQALYREYGSWDKALAAYNGGPRQAHLGADHPYVGRVMRVYAAH</sequence>
<evidence type="ECO:0000313" key="3">
    <source>
        <dbReference type="Proteomes" id="UP000000417"/>
    </source>
</evidence>
<dbReference type="InterPro" id="IPR023346">
    <property type="entry name" value="Lysozyme-like_dom_sf"/>
</dbReference>
<reference evidence="2 3" key="1">
    <citation type="journal article" date="2004" name="Nucleic Acids Res.">
        <title>Genome sequence of Symbiobacterium thermophilum, an uncultivable bacterium that depends on microbial commensalism.</title>
        <authorList>
            <person name="Ueda K."/>
            <person name="Yamashita A."/>
            <person name="Ishikawa J."/>
            <person name="Shimada M."/>
            <person name="Watsuji T."/>
            <person name="Morimura K."/>
            <person name="Ikeda H."/>
            <person name="Hattori M."/>
            <person name="Beppu T."/>
        </authorList>
    </citation>
    <scope>NUCLEOTIDE SEQUENCE [LARGE SCALE GENOMIC DNA]</scope>
    <source>
        <strain evidence="3">T / IAM 14863</strain>
    </source>
</reference>
<name>Q67J57_SYMTH</name>
<dbReference type="SUPFAM" id="SSF53955">
    <property type="entry name" value="Lysozyme-like"/>
    <property type="match status" value="1"/>
</dbReference>
<dbReference type="Proteomes" id="UP000000417">
    <property type="component" value="Chromosome"/>
</dbReference>
<dbReference type="HOGENOM" id="CLU_1069305_0_0_9"/>
<dbReference type="PANTHER" id="PTHR37423">
    <property type="entry name" value="SOLUBLE LYTIC MUREIN TRANSGLYCOSYLASE-RELATED"/>
    <property type="match status" value="1"/>
</dbReference>
<feature type="domain" description="Transglycosylase SLT" evidence="1">
    <location>
        <begin position="148"/>
        <end position="240"/>
    </location>
</feature>
<proteinExistence type="predicted"/>
<dbReference type="KEGG" id="sth:STH3312"/>
<evidence type="ECO:0000259" key="1">
    <source>
        <dbReference type="Pfam" id="PF01464"/>
    </source>
</evidence>
<dbReference type="AlphaFoldDB" id="Q67J57"/>
<protein>
    <submittedName>
        <fullName evidence="2">Conserved domain protein</fullName>
    </submittedName>
</protein>
<dbReference type="eggNOG" id="COG0741">
    <property type="taxonomic scope" value="Bacteria"/>
</dbReference>
<dbReference type="EMBL" id="AP006840">
    <property type="protein sequence ID" value="BAD42293.1"/>
    <property type="molecule type" value="Genomic_DNA"/>
</dbReference>
<accession>Q67J57</accession>
<evidence type="ECO:0000313" key="2">
    <source>
        <dbReference type="EMBL" id="BAD42293.1"/>
    </source>
</evidence>
<dbReference type="Gene3D" id="1.10.530.10">
    <property type="match status" value="1"/>
</dbReference>
<dbReference type="InterPro" id="IPR008258">
    <property type="entry name" value="Transglycosylase_SLT_dom_1"/>
</dbReference>